<evidence type="ECO:0000313" key="2">
    <source>
        <dbReference type="Proteomes" id="UP000188637"/>
    </source>
</evidence>
<sequence>MKLIKNLFIVIIGMGVIFTIGTIFKEENADAIYASEPSDSDIANDEMPSTGTESNSQEKVLEEPSKIEETIIYDKDNIKIIAKEIYHKGFFGPEIKLLFENNTDENIIFTADDCVVNGYMVSTSMFVEVASGKKANDSLKLMDSDLKKSAIDKFTNIDFRLNIKEADSYDDISVNNLISLTTNYAGKYTQEYNDSGNIIYEDNEIKVVSKGILNRNDDKVLRLYIENNSNNAINIRSENVSANNFMMDNGFDELNSSLLPGTKIIDEITFSKSFLEENHIDKLELIETNLKFSKNYKEIGESGIINIRL</sequence>
<organism evidence="1 2">
    <name type="scientific">Candidatus Epulonipiscium fishelsonii</name>
    <dbReference type="NCBI Taxonomy" id="77094"/>
    <lineage>
        <taxon>Bacteria</taxon>
        <taxon>Bacillati</taxon>
        <taxon>Bacillota</taxon>
        <taxon>Clostridia</taxon>
        <taxon>Lachnospirales</taxon>
        <taxon>Lachnospiraceae</taxon>
        <taxon>Candidatus Epulonipiscium</taxon>
    </lineage>
</organism>
<comment type="caution">
    <text evidence="1">The sequence shown here is derived from an EMBL/GenBank/DDBJ whole genome shotgun (WGS) entry which is preliminary data.</text>
</comment>
<gene>
    <name evidence="1" type="ORF">AN640_08760</name>
</gene>
<dbReference type="Proteomes" id="UP000188637">
    <property type="component" value="Unassembled WGS sequence"/>
</dbReference>
<name>A0ACC8XCC0_9FIRM</name>
<keyword evidence="2" id="KW-1185">Reference proteome</keyword>
<dbReference type="EMBL" id="LJHD01000238">
    <property type="protein sequence ID" value="ONI40450.1"/>
    <property type="molecule type" value="Genomic_DNA"/>
</dbReference>
<protein>
    <submittedName>
        <fullName evidence="1">Uncharacterized protein</fullName>
    </submittedName>
</protein>
<reference evidence="1" key="1">
    <citation type="submission" date="2016-08" db="EMBL/GenBank/DDBJ databases">
        <authorList>
            <person name="Ngugi D.K."/>
            <person name="Miyake S."/>
            <person name="Stingl U."/>
        </authorList>
    </citation>
    <scope>NUCLEOTIDE SEQUENCE</scope>
    <source>
        <strain evidence="1">SCG-D08WGA-EpuloA1</strain>
    </source>
</reference>
<evidence type="ECO:0000313" key="1">
    <source>
        <dbReference type="EMBL" id="ONI40450.1"/>
    </source>
</evidence>
<proteinExistence type="predicted"/>
<accession>A0ACC8XCC0</accession>